<dbReference type="Proteomes" id="UP000237000">
    <property type="component" value="Unassembled WGS sequence"/>
</dbReference>
<keyword evidence="1" id="KW-0611">Plant defense</keyword>
<dbReference type="PANTHER" id="PTHR36766:SF40">
    <property type="entry name" value="DISEASE RESISTANCE PROTEIN RGA3"/>
    <property type="match status" value="1"/>
</dbReference>
<dbReference type="GO" id="GO:0006952">
    <property type="term" value="P:defense response"/>
    <property type="evidence" value="ECO:0007669"/>
    <property type="project" value="UniProtKB-KW"/>
</dbReference>
<dbReference type="EMBL" id="JXTC01000708">
    <property type="protein sequence ID" value="PON39731.1"/>
    <property type="molecule type" value="Genomic_DNA"/>
</dbReference>
<evidence type="ECO:0000256" key="1">
    <source>
        <dbReference type="ARBA" id="ARBA00022821"/>
    </source>
</evidence>
<dbReference type="InterPro" id="IPR032675">
    <property type="entry name" value="LRR_dom_sf"/>
</dbReference>
<dbReference type="SUPFAM" id="SSF52058">
    <property type="entry name" value="L domain-like"/>
    <property type="match status" value="1"/>
</dbReference>
<sequence>MPRWNQWLFFGDDREGGCFPCLKQLCLDSCPNLTERSLFKSGTIEKLEISSSYKFMESLPLDQYSRLNELRLVSCENLKELNLDIRDVIESLEIVVCNKLVFPGNHRYASIRKLRIAACDLIKSFPLDFFPGLKELELWECLNLESITAFSEDNGIATLQSTLNSLTIDDCNNLRSLPQQMHRLLPSLSNLEMAGCPKIESFPEGGLPSSLRNLRIDDCNKLVAQHMHWDLHGLTSLKSLEISDCDVVLDSFPGGLLPISLTSFHLRYLPHLKSLNGSTFQHVPSLHELVLLDCNELQCLPEQVLRPNFLRTLVIFGCPILER</sequence>
<name>A0A2P5ATB4_TREOI</name>
<accession>A0A2P5ATB4</accession>
<dbReference type="Gene3D" id="3.80.10.10">
    <property type="entry name" value="Ribonuclease Inhibitor"/>
    <property type="match status" value="2"/>
</dbReference>
<gene>
    <name evidence="2" type="ORF">TorRG33x02_341840</name>
</gene>
<dbReference type="OrthoDB" id="1162513at2759"/>
<dbReference type="AlphaFoldDB" id="A0A2P5ATB4"/>
<comment type="caution">
    <text evidence="2">The sequence shown here is derived from an EMBL/GenBank/DDBJ whole genome shotgun (WGS) entry which is preliminary data.</text>
</comment>
<evidence type="ECO:0000313" key="2">
    <source>
        <dbReference type="EMBL" id="PON39731.1"/>
    </source>
</evidence>
<reference evidence="3" key="1">
    <citation type="submission" date="2016-06" db="EMBL/GenBank/DDBJ databases">
        <title>Parallel loss of symbiosis genes in relatives of nitrogen-fixing non-legume Parasponia.</title>
        <authorList>
            <person name="Van Velzen R."/>
            <person name="Holmer R."/>
            <person name="Bu F."/>
            <person name="Rutten L."/>
            <person name="Van Zeijl A."/>
            <person name="Liu W."/>
            <person name="Santuari L."/>
            <person name="Cao Q."/>
            <person name="Sharma T."/>
            <person name="Shen D."/>
            <person name="Roswanjaya Y."/>
            <person name="Wardhani T."/>
            <person name="Kalhor M.S."/>
            <person name="Jansen J."/>
            <person name="Van den Hoogen J."/>
            <person name="Gungor B."/>
            <person name="Hartog M."/>
            <person name="Hontelez J."/>
            <person name="Verver J."/>
            <person name="Yang W.-C."/>
            <person name="Schijlen E."/>
            <person name="Repin R."/>
            <person name="Schilthuizen M."/>
            <person name="Schranz E."/>
            <person name="Heidstra R."/>
            <person name="Miyata K."/>
            <person name="Fedorova E."/>
            <person name="Kohlen W."/>
            <person name="Bisseling T."/>
            <person name="Smit S."/>
            <person name="Geurts R."/>
        </authorList>
    </citation>
    <scope>NUCLEOTIDE SEQUENCE [LARGE SCALE GENOMIC DNA]</scope>
    <source>
        <strain evidence="3">cv. RG33-2</strain>
    </source>
</reference>
<protein>
    <submittedName>
        <fullName evidence="2">LRR domain containing protein</fullName>
    </submittedName>
</protein>
<keyword evidence="3" id="KW-1185">Reference proteome</keyword>
<evidence type="ECO:0000313" key="3">
    <source>
        <dbReference type="Proteomes" id="UP000237000"/>
    </source>
</evidence>
<dbReference type="PANTHER" id="PTHR36766">
    <property type="entry name" value="PLANT BROAD-SPECTRUM MILDEW RESISTANCE PROTEIN RPW8"/>
    <property type="match status" value="1"/>
</dbReference>
<organism evidence="2 3">
    <name type="scientific">Trema orientale</name>
    <name type="common">Charcoal tree</name>
    <name type="synonym">Celtis orientalis</name>
    <dbReference type="NCBI Taxonomy" id="63057"/>
    <lineage>
        <taxon>Eukaryota</taxon>
        <taxon>Viridiplantae</taxon>
        <taxon>Streptophyta</taxon>
        <taxon>Embryophyta</taxon>
        <taxon>Tracheophyta</taxon>
        <taxon>Spermatophyta</taxon>
        <taxon>Magnoliopsida</taxon>
        <taxon>eudicotyledons</taxon>
        <taxon>Gunneridae</taxon>
        <taxon>Pentapetalae</taxon>
        <taxon>rosids</taxon>
        <taxon>fabids</taxon>
        <taxon>Rosales</taxon>
        <taxon>Cannabaceae</taxon>
        <taxon>Trema</taxon>
    </lineage>
</organism>
<proteinExistence type="predicted"/>
<dbReference type="InParanoid" id="A0A2P5ATB4"/>